<comment type="cofactor">
    <cofactor evidence="10 13">
        <name>heme b</name>
        <dbReference type="ChEBI" id="CHEBI:60344"/>
    </cofactor>
    <text evidence="10 13">Binds 1 heme b (iron(II)-protoporphyrin IX) group per subunit.</text>
</comment>
<evidence type="ECO:0000313" key="15">
    <source>
        <dbReference type="Proteomes" id="UP000515151"/>
    </source>
</evidence>
<feature type="binding site" evidence="10">
    <location>
        <position position="119"/>
    </location>
    <ligand>
        <name>Ca(2+)</name>
        <dbReference type="ChEBI" id="CHEBI:29108"/>
        <label>1</label>
    </ligand>
</feature>
<keyword evidence="10 13" id="KW-0106">Calcium</keyword>
<evidence type="ECO:0000256" key="13">
    <source>
        <dbReference type="RuleBase" id="RU362060"/>
    </source>
</evidence>
<feature type="binding site" evidence="10">
    <location>
        <position position="113"/>
    </location>
    <ligand>
        <name>Ca(2+)</name>
        <dbReference type="ChEBI" id="CHEBI:29108"/>
        <label>1</label>
    </ligand>
</feature>
<dbReference type="PROSITE" id="PS50873">
    <property type="entry name" value="PEROXIDASE_4"/>
    <property type="match status" value="1"/>
</dbReference>
<feature type="disulfide bond" evidence="12">
    <location>
        <begin position="111"/>
        <end position="116"/>
    </location>
</feature>
<feature type="binding site" description="axial binding residue" evidence="10">
    <location>
        <position position="236"/>
    </location>
    <ligand>
        <name>heme b</name>
        <dbReference type="ChEBI" id="CHEBI:60344"/>
    </ligand>
    <ligandPart>
        <name>Fe</name>
        <dbReference type="ChEBI" id="CHEBI:18248"/>
    </ligandPart>
</feature>
<feature type="disulfide bond" evidence="12">
    <location>
        <begin position="243"/>
        <end position="275"/>
    </location>
</feature>
<dbReference type="GO" id="GO:0006979">
    <property type="term" value="P:response to oxidative stress"/>
    <property type="evidence" value="ECO:0007669"/>
    <property type="project" value="UniProtKB-UniRule"/>
</dbReference>
<name>A0A6P8BTG0_PUNGR</name>
<evidence type="ECO:0000259" key="14">
    <source>
        <dbReference type="PROSITE" id="PS50873"/>
    </source>
</evidence>
<evidence type="ECO:0000256" key="12">
    <source>
        <dbReference type="PIRSR" id="PIRSR600823-5"/>
    </source>
</evidence>
<dbReference type="InterPro" id="IPR002016">
    <property type="entry name" value="Haem_peroxidase"/>
</dbReference>
<keyword evidence="12" id="KW-1015">Disulfide bond</keyword>
<evidence type="ECO:0000256" key="7">
    <source>
        <dbReference type="ARBA" id="ARBA00023004"/>
    </source>
</evidence>
<feature type="binding site" evidence="10">
    <location>
        <position position="117"/>
    </location>
    <ligand>
        <name>Ca(2+)</name>
        <dbReference type="ChEBI" id="CHEBI:29108"/>
        <label>1</label>
    </ligand>
</feature>
<feature type="active site" description="Proton acceptor" evidence="8">
    <location>
        <position position="109"/>
    </location>
</feature>
<dbReference type="Gene3D" id="1.10.520.10">
    <property type="match status" value="1"/>
</dbReference>
<dbReference type="Pfam" id="PF00141">
    <property type="entry name" value="peroxidase"/>
    <property type="match status" value="1"/>
</dbReference>
<sequence>MDLWKHMMRFFTFMLLLVYTTTMGMDPQWKKSRWRNVTQIRRWNPSRYFDDPDRVMLLSEPSREDPLGDGLEYHYYRESCPQVERRIIQEYFYRVRPRIIPSLLRLSFHDCFVEGCDASILLDPVSGMASEKDASPNELLKASYDVIDAIKFETERVCPRIVSCADILVLAAREAILTARGSFYPLQPGRRDKMISYAELAEYQLPSPFSDLSETLVSSGSRGSDERDTVSLLRAHGIGSIHCKFFENLLYNFSGTNGTNPSLESGFLNLMRSRCSKFPSASSPSPSVRACRS</sequence>
<evidence type="ECO:0000256" key="3">
    <source>
        <dbReference type="ARBA" id="ARBA00022559"/>
    </source>
</evidence>
<comment type="catalytic activity">
    <reaction evidence="1 13">
        <text>2 a phenolic donor + H2O2 = 2 a phenolic radical donor + 2 H2O</text>
        <dbReference type="Rhea" id="RHEA:56136"/>
        <dbReference type="ChEBI" id="CHEBI:15377"/>
        <dbReference type="ChEBI" id="CHEBI:16240"/>
        <dbReference type="ChEBI" id="CHEBI:139520"/>
        <dbReference type="ChEBI" id="CHEBI:139521"/>
        <dbReference type="EC" id="1.11.1.7"/>
    </reaction>
</comment>
<dbReference type="GO" id="GO:0020037">
    <property type="term" value="F:heme binding"/>
    <property type="evidence" value="ECO:0007669"/>
    <property type="project" value="UniProtKB-UniRule"/>
</dbReference>
<comment type="cofactor">
    <cofactor evidence="10 13">
        <name>Ca(2+)</name>
        <dbReference type="ChEBI" id="CHEBI:29108"/>
    </cofactor>
    <text evidence="10 13">Binds 2 calcium ions per subunit.</text>
</comment>
<evidence type="ECO:0000256" key="10">
    <source>
        <dbReference type="PIRSR" id="PIRSR600823-3"/>
    </source>
</evidence>
<dbReference type="AlphaFoldDB" id="A0A6P8BTG0"/>
<keyword evidence="13" id="KW-0376">Hydrogen peroxide</keyword>
<evidence type="ECO:0000256" key="5">
    <source>
        <dbReference type="ARBA" id="ARBA00022723"/>
    </source>
</evidence>
<feature type="signal peptide" evidence="13">
    <location>
        <begin position="1"/>
        <end position="24"/>
    </location>
</feature>
<comment type="function">
    <text evidence="13">Removal of H(2)O(2), oxidation of toxic reductants, biosynthesis and degradation of lignin, suberization, auxin catabolism, response to environmental stresses such as wounding, pathogen attack and oxidative stress.</text>
</comment>
<dbReference type="SUPFAM" id="SSF48113">
    <property type="entry name" value="Heme-dependent peroxidases"/>
    <property type="match status" value="1"/>
</dbReference>
<dbReference type="PANTHER" id="PTHR31235">
    <property type="entry name" value="PEROXIDASE 25-RELATED"/>
    <property type="match status" value="1"/>
</dbReference>
<dbReference type="Proteomes" id="UP000515151">
    <property type="component" value="Chromosome 8"/>
</dbReference>
<feature type="chain" id="PRO_5028500836" description="Peroxidase" evidence="13">
    <location>
        <begin position="25"/>
        <end position="293"/>
    </location>
</feature>
<feature type="binding site" evidence="10">
    <location>
        <position position="110"/>
    </location>
    <ligand>
        <name>Ca(2+)</name>
        <dbReference type="ChEBI" id="CHEBI:29108"/>
        <label>1</label>
    </ligand>
</feature>
<dbReference type="GO" id="GO:0005576">
    <property type="term" value="C:extracellular region"/>
    <property type="evidence" value="ECO:0007669"/>
    <property type="project" value="UniProtKB-SubCell"/>
</dbReference>
<dbReference type="InterPro" id="IPR010255">
    <property type="entry name" value="Haem_peroxidase_sf"/>
</dbReference>
<evidence type="ECO:0000256" key="11">
    <source>
        <dbReference type="PIRSR" id="PIRSR600823-4"/>
    </source>
</evidence>
<feature type="binding site" evidence="9">
    <location>
        <position position="206"/>
    </location>
    <ligand>
        <name>substrate</name>
    </ligand>
</feature>
<keyword evidence="4 13" id="KW-0349">Heme</keyword>
<feature type="disulfide bond" evidence="12">
    <location>
        <begin position="80"/>
        <end position="158"/>
    </location>
</feature>
<keyword evidence="13" id="KW-0964">Secreted</keyword>
<reference evidence="15" key="1">
    <citation type="journal article" date="2020" name="Plant Biotechnol. J.">
        <title>The pomegranate (Punica granatum L.) draft genome dissects genetic divergence between soft- and hard-seeded cultivars.</title>
        <authorList>
            <person name="Luo X."/>
            <person name="Li H."/>
            <person name="Wu Z."/>
            <person name="Yao W."/>
            <person name="Zhao P."/>
            <person name="Cao D."/>
            <person name="Yu H."/>
            <person name="Li K."/>
            <person name="Poudel K."/>
            <person name="Zhao D."/>
            <person name="Zhang F."/>
            <person name="Xia X."/>
            <person name="Chen L."/>
            <person name="Wang Q."/>
            <person name="Jing D."/>
            <person name="Cao S."/>
        </authorList>
    </citation>
    <scope>NUCLEOTIDE SEQUENCE [LARGE SCALE GENOMIC DNA]</scope>
    <source>
        <strain evidence="15">cv. Tunisia</strain>
    </source>
</reference>
<dbReference type="GO" id="GO:0140825">
    <property type="term" value="F:lactoperoxidase activity"/>
    <property type="evidence" value="ECO:0007669"/>
    <property type="project" value="UniProtKB-EC"/>
</dbReference>
<evidence type="ECO:0000256" key="8">
    <source>
        <dbReference type="PIRSR" id="PIRSR600823-1"/>
    </source>
</evidence>
<evidence type="ECO:0000256" key="1">
    <source>
        <dbReference type="ARBA" id="ARBA00000189"/>
    </source>
</evidence>
<protein>
    <recommendedName>
        <fullName evidence="2 13">Peroxidase</fullName>
        <ecNumber evidence="2 13">1.11.1.7</ecNumber>
    </recommendedName>
</protein>
<dbReference type="GeneID" id="116188846"/>
<keyword evidence="6 13" id="KW-0560">Oxidoreductase</keyword>
<accession>A0A6P8BTG0</accession>
<comment type="similarity">
    <text evidence="13">Belongs to the peroxidase family. Classical plant (class III) peroxidase subfamily.</text>
</comment>
<feature type="site" description="Transition state stabilizer" evidence="11">
    <location>
        <position position="105"/>
    </location>
</feature>
<dbReference type="EC" id="1.11.1.7" evidence="2 13"/>
<evidence type="ECO:0000256" key="4">
    <source>
        <dbReference type="ARBA" id="ARBA00022617"/>
    </source>
</evidence>
<dbReference type="RefSeq" id="XP_031374167.1">
    <property type="nucleotide sequence ID" value="XM_031518307.1"/>
</dbReference>
<feature type="binding site" evidence="10">
    <location>
        <position position="131"/>
    </location>
    <ligand>
        <name>Ca(2+)</name>
        <dbReference type="ChEBI" id="CHEBI:29108"/>
        <label>1</label>
    </ligand>
</feature>
<evidence type="ECO:0000256" key="6">
    <source>
        <dbReference type="ARBA" id="ARBA00023002"/>
    </source>
</evidence>
<reference evidence="16" key="2">
    <citation type="submission" date="2025-08" db="UniProtKB">
        <authorList>
            <consortium name="RefSeq"/>
        </authorList>
    </citation>
    <scope>IDENTIFICATION</scope>
    <source>
        <tissue evidence="16">Leaf</tissue>
    </source>
</reference>
<dbReference type="InterPro" id="IPR000823">
    <property type="entry name" value="Peroxidase_pln"/>
</dbReference>
<keyword evidence="13" id="KW-0732">Signal</keyword>
<feature type="domain" description="Plant heme peroxidase family profile" evidence="14">
    <location>
        <begin position="70"/>
        <end position="293"/>
    </location>
</feature>
<evidence type="ECO:0000256" key="9">
    <source>
        <dbReference type="PIRSR" id="PIRSR600823-2"/>
    </source>
</evidence>
<keyword evidence="15" id="KW-1185">Reference proteome</keyword>
<dbReference type="OrthoDB" id="2113341at2759"/>
<dbReference type="GO" id="GO:0042744">
    <property type="term" value="P:hydrogen peroxide catabolic process"/>
    <property type="evidence" value="ECO:0007669"/>
    <property type="project" value="UniProtKB-KW"/>
</dbReference>
<keyword evidence="7 10" id="KW-0408">Iron</keyword>
<evidence type="ECO:0000313" key="16">
    <source>
        <dbReference type="RefSeq" id="XP_031374167.1"/>
    </source>
</evidence>
<keyword evidence="3 13" id="KW-0575">Peroxidase</keyword>
<dbReference type="PRINTS" id="PR00458">
    <property type="entry name" value="PEROXIDASE"/>
</dbReference>
<proteinExistence type="inferred from homology"/>
<feature type="binding site" evidence="10">
    <location>
        <position position="115"/>
    </location>
    <ligand>
        <name>Ca(2+)</name>
        <dbReference type="ChEBI" id="CHEBI:29108"/>
        <label>1</label>
    </ligand>
</feature>
<dbReference type="PRINTS" id="PR00461">
    <property type="entry name" value="PLPEROXIDASE"/>
</dbReference>
<evidence type="ECO:0000256" key="2">
    <source>
        <dbReference type="ARBA" id="ARBA00012313"/>
    </source>
</evidence>
<gene>
    <name evidence="16" type="primary">LOC116188846</name>
</gene>
<keyword evidence="5 10" id="KW-0479">Metal-binding</keyword>
<dbReference type="GO" id="GO:0046872">
    <property type="term" value="F:metal ion binding"/>
    <property type="evidence" value="ECO:0007669"/>
    <property type="project" value="UniProtKB-UniRule"/>
</dbReference>
<organism evidence="15 16">
    <name type="scientific">Punica granatum</name>
    <name type="common">Pomegranate</name>
    <dbReference type="NCBI Taxonomy" id="22663"/>
    <lineage>
        <taxon>Eukaryota</taxon>
        <taxon>Viridiplantae</taxon>
        <taxon>Streptophyta</taxon>
        <taxon>Embryophyta</taxon>
        <taxon>Tracheophyta</taxon>
        <taxon>Spermatophyta</taxon>
        <taxon>Magnoliopsida</taxon>
        <taxon>eudicotyledons</taxon>
        <taxon>Gunneridae</taxon>
        <taxon>Pentapetalae</taxon>
        <taxon>rosids</taxon>
        <taxon>malvids</taxon>
        <taxon>Myrtales</taxon>
        <taxon>Lythraceae</taxon>
        <taxon>Punica</taxon>
    </lineage>
</organism>
<comment type="subcellular location">
    <subcellularLocation>
        <location evidence="13">Secreted</location>
    </subcellularLocation>
</comment>